<reference evidence="5" key="1">
    <citation type="submission" date="2024-06" db="EMBL/GenBank/DDBJ databases">
        <authorList>
            <person name="Ryan C."/>
        </authorList>
    </citation>
    <scope>NUCLEOTIDE SEQUENCE [LARGE SCALE GENOMIC DNA]</scope>
</reference>
<feature type="region of interest" description="Disordered" evidence="1">
    <location>
        <begin position="1"/>
        <end position="26"/>
    </location>
</feature>
<evidence type="ECO:0000259" key="2">
    <source>
        <dbReference type="Pfam" id="PF00646"/>
    </source>
</evidence>
<dbReference type="SUPFAM" id="SSF81383">
    <property type="entry name" value="F-box domain"/>
    <property type="match status" value="1"/>
</dbReference>
<dbReference type="PANTHER" id="PTHR44586">
    <property type="entry name" value="F-BOX DOMAIN CONTAINING PROTEIN, EXPRESSED"/>
    <property type="match status" value="1"/>
</dbReference>
<dbReference type="Proteomes" id="UP001497457">
    <property type="component" value="Chromosome 20rd"/>
</dbReference>
<protein>
    <recommendedName>
        <fullName evidence="6">F-box domain-containing protein</fullName>
    </recommendedName>
</protein>
<evidence type="ECO:0000313" key="4">
    <source>
        <dbReference type="EMBL" id="CAL4972427.1"/>
    </source>
</evidence>
<proteinExistence type="predicted"/>
<dbReference type="InterPro" id="IPR001810">
    <property type="entry name" value="F-box_dom"/>
</dbReference>
<reference evidence="4 5" key="2">
    <citation type="submission" date="2024-10" db="EMBL/GenBank/DDBJ databases">
        <authorList>
            <person name="Ryan C."/>
        </authorList>
    </citation>
    <scope>NUCLEOTIDE SEQUENCE [LARGE SCALE GENOMIC DNA]</scope>
</reference>
<dbReference type="AlphaFoldDB" id="A0ABC9A725"/>
<dbReference type="InterPro" id="IPR005174">
    <property type="entry name" value="KIB1-4_b-propeller"/>
</dbReference>
<keyword evidence="5" id="KW-1185">Reference proteome</keyword>
<dbReference type="Pfam" id="PF03478">
    <property type="entry name" value="Beta-prop_KIB1-4"/>
    <property type="match status" value="1"/>
</dbReference>
<dbReference type="InterPro" id="IPR036047">
    <property type="entry name" value="F-box-like_dom_sf"/>
</dbReference>
<feature type="domain" description="F-box" evidence="2">
    <location>
        <begin position="31"/>
        <end position="67"/>
    </location>
</feature>
<sequence length="500" mass="55911">MAGVDGLQIGSPVSSTKSPPMEEPSALGADWSKLPADILNAIQAELEFPDLFRSAAVCPSWRAAARCLRRHGLYSRPQTPCLLYSTAAAGTRAAEIYSLADKSAYIIPLPDPPFAERSIVGSSHGWLVTADARSELHLLNPTTGEQLALPPVATIEQVSPVLDDAGNLQRYDLSFYDATLPRKEDQPPQPYAVDRLRRVLYLKVVLSCDPSRGDCILMMIHNPYRQLSFARVGSNKWHWITTSFWESQYSDCIYHDGAFYAMNLLGGIHRYTIEGSCATRDIIFKDTLPYMAYNMYIARTSSGDFLQIWRITTDSSKDSLETHTTDLEIFKVDLDKQQTVDIDTLNGDSLFIGHNYSCCISTKDYPGLQPNHVYFTDDDEYSLMDEQDFRRDVGIYSFENKSATEVVTPEPWLSRPIPIWITPSFTKVNKPPVQTLYHCFHSKRGEARASTHRASPGSRDCPRLHCMSSPSSTTPSLAWCSPRTPTPASSRAGPPHRPSR</sequence>
<evidence type="ECO:0000259" key="3">
    <source>
        <dbReference type="Pfam" id="PF03478"/>
    </source>
</evidence>
<dbReference type="EMBL" id="OZ075130">
    <property type="protein sequence ID" value="CAL4972427.1"/>
    <property type="molecule type" value="Genomic_DNA"/>
</dbReference>
<organism evidence="4 5">
    <name type="scientific">Urochloa decumbens</name>
    <dbReference type="NCBI Taxonomy" id="240449"/>
    <lineage>
        <taxon>Eukaryota</taxon>
        <taxon>Viridiplantae</taxon>
        <taxon>Streptophyta</taxon>
        <taxon>Embryophyta</taxon>
        <taxon>Tracheophyta</taxon>
        <taxon>Spermatophyta</taxon>
        <taxon>Magnoliopsida</taxon>
        <taxon>Liliopsida</taxon>
        <taxon>Poales</taxon>
        <taxon>Poaceae</taxon>
        <taxon>PACMAD clade</taxon>
        <taxon>Panicoideae</taxon>
        <taxon>Panicodae</taxon>
        <taxon>Paniceae</taxon>
        <taxon>Melinidinae</taxon>
        <taxon>Urochloa</taxon>
    </lineage>
</organism>
<gene>
    <name evidence="4" type="ORF">URODEC1_LOCUS51264</name>
</gene>
<dbReference type="Pfam" id="PF00646">
    <property type="entry name" value="F-box"/>
    <property type="match status" value="1"/>
</dbReference>
<dbReference type="Gene3D" id="1.20.1280.50">
    <property type="match status" value="1"/>
</dbReference>
<evidence type="ECO:0000313" key="5">
    <source>
        <dbReference type="Proteomes" id="UP001497457"/>
    </source>
</evidence>
<accession>A0ABC9A725</accession>
<evidence type="ECO:0000256" key="1">
    <source>
        <dbReference type="SAM" id="MobiDB-lite"/>
    </source>
</evidence>
<evidence type="ECO:0008006" key="6">
    <source>
        <dbReference type="Google" id="ProtNLM"/>
    </source>
</evidence>
<name>A0ABC9A725_9POAL</name>
<feature type="region of interest" description="Disordered" evidence="1">
    <location>
        <begin position="448"/>
        <end position="500"/>
    </location>
</feature>
<feature type="domain" description="KIB1-4 beta-propeller" evidence="3">
    <location>
        <begin position="97"/>
        <end position="397"/>
    </location>
</feature>
<dbReference type="PANTHER" id="PTHR44586:SF10">
    <property type="entry name" value="DUF295 DOMAIN-CONTAINING PROTEIN"/>
    <property type="match status" value="1"/>
</dbReference>